<keyword evidence="2" id="KW-1185">Reference proteome</keyword>
<organism evidence="1 2">
    <name type="scientific">Nephila pilipes</name>
    <name type="common">Giant wood spider</name>
    <name type="synonym">Nephila maculata</name>
    <dbReference type="NCBI Taxonomy" id="299642"/>
    <lineage>
        <taxon>Eukaryota</taxon>
        <taxon>Metazoa</taxon>
        <taxon>Ecdysozoa</taxon>
        <taxon>Arthropoda</taxon>
        <taxon>Chelicerata</taxon>
        <taxon>Arachnida</taxon>
        <taxon>Araneae</taxon>
        <taxon>Araneomorphae</taxon>
        <taxon>Entelegynae</taxon>
        <taxon>Araneoidea</taxon>
        <taxon>Nephilidae</taxon>
        <taxon>Nephila</taxon>
    </lineage>
</organism>
<dbReference type="Proteomes" id="UP000887013">
    <property type="component" value="Unassembled WGS sequence"/>
</dbReference>
<accession>A0A8X6ILR5</accession>
<evidence type="ECO:0000313" key="1">
    <source>
        <dbReference type="EMBL" id="GFS50952.1"/>
    </source>
</evidence>
<comment type="caution">
    <text evidence="1">The sequence shown here is derived from an EMBL/GenBank/DDBJ whole genome shotgun (WGS) entry which is preliminary data.</text>
</comment>
<reference evidence="1" key="1">
    <citation type="submission" date="2020-08" db="EMBL/GenBank/DDBJ databases">
        <title>Multicomponent nature underlies the extraordinary mechanical properties of spider dragline silk.</title>
        <authorList>
            <person name="Kono N."/>
            <person name="Nakamura H."/>
            <person name="Mori M."/>
            <person name="Yoshida Y."/>
            <person name="Ohtoshi R."/>
            <person name="Malay A.D."/>
            <person name="Moran D.A.P."/>
            <person name="Tomita M."/>
            <person name="Numata K."/>
            <person name="Arakawa K."/>
        </authorList>
    </citation>
    <scope>NUCLEOTIDE SEQUENCE</scope>
</reference>
<sequence length="113" mass="13095">MRLLSFELLALNFKLSSALAIVIYLTRNLTLPVPVNHSVDLHPSHFGGSELLPSITAHFPRRVETFSFDEIIAPSTRIVPRFCRESRHWTGRRKFMNKEERTDALYVIRKTES</sequence>
<dbReference type="AlphaFoldDB" id="A0A8X6ILR5"/>
<protein>
    <submittedName>
        <fullName evidence="1">Uncharacterized protein</fullName>
    </submittedName>
</protein>
<evidence type="ECO:0000313" key="2">
    <source>
        <dbReference type="Proteomes" id="UP000887013"/>
    </source>
</evidence>
<gene>
    <name evidence="1" type="ORF">NPIL_547231</name>
</gene>
<name>A0A8X6ILR5_NEPPI</name>
<dbReference type="EMBL" id="BMAW01045606">
    <property type="protein sequence ID" value="GFS50952.1"/>
    <property type="molecule type" value="Genomic_DNA"/>
</dbReference>
<proteinExistence type="predicted"/>